<feature type="compositionally biased region" description="Polar residues" evidence="1">
    <location>
        <begin position="69"/>
        <end position="80"/>
    </location>
</feature>
<evidence type="ECO:0000256" key="1">
    <source>
        <dbReference type="SAM" id="MobiDB-lite"/>
    </source>
</evidence>
<dbReference type="EMBL" id="CP069036">
    <property type="protein sequence ID" value="QRD02691.1"/>
    <property type="molecule type" value="Genomic_DNA"/>
</dbReference>
<gene>
    <name evidence="2" type="ORF">JI435_441150</name>
</gene>
<reference evidence="3" key="1">
    <citation type="journal article" date="2021" name="BMC Genomics">
        <title>Chromosome-level genome assembly and manually-curated proteome of model necrotroph Parastagonospora nodorum Sn15 reveals a genome-wide trove of candidate effector homologs, and redundancy of virulence-related functions within an accessory chromosome.</title>
        <authorList>
            <person name="Bertazzoni S."/>
            <person name="Jones D.A.B."/>
            <person name="Phan H.T."/>
            <person name="Tan K.-C."/>
            <person name="Hane J.K."/>
        </authorList>
    </citation>
    <scope>NUCLEOTIDE SEQUENCE [LARGE SCALE GENOMIC DNA]</scope>
    <source>
        <strain evidence="3">SN15 / ATCC MYA-4574 / FGSC 10173)</strain>
    </source>
</reference>
<organism evidence="2 3">
    <name type="scientific">Phaeosphaeria nodorum (strain SN15 / ATCC MYA-4574 / FGSC 10173)</name>
    <name type="common">Glume blotch fungus</name>
    <name type="synonym">Parastagonospora nodorum</name>
    <dbReference type="NCBI Taxonomy" id="321614"/>
    <lineage>
        <taxon>Eukaryota</taxon>
        <taxon>Fungi</taxon>
        <taxon>Dikarya</taxon>
        <taxon>Ascomycota</taxon>
        <taxon>Pezizomycotina</taxon>
        <taxon>Dothideomycetes</taxon>
        <taxon>Pleosporomycetidae</taxon>
        <taxon>Pleosporales</taxon>
        <taxon>Pleosporineae</taxon>
        <taxon>Phaeosphaeriaceae</taxon>
        <taxon>Parastagonospora</taxon>
    </lineage>
</organism>
<keyword evidence="3" id="KW-1185">Reference proteome</keyword>
<name>A0A7U2I459_PHANO</name>
<dbReference type="VEuPathDB" id="FungiDB:JI435_441150"/>
<feature type="region of interest" description="Disordered" evidence="1">
    <location>
        <begin position="35"/>
        <end position="99"/>
    </location>
</feature>
<dbReference type="Proteomes" id="UP000663193">
    <property type="component" value="Chromosome 14"/>
</dbReference>
<dbReference type="AlphaFoldDB" id="A0A7U2I459"/>
<proteinExistence type="predicted"/>
<accession>A0A7U2I459</accession>
<protein>
    <submittedName>
        <fullName evidence="2">Uncharacterized protein</fullName>
    </submittedName>
</protein>
<evidence type="ECO:0000313" key="2">
    <source>
        <dbReference type="EMBL" id="QRD02691.1"/>
    </source>
</evidence>
<evidence type="ECO:0000313" key="3">
    <source>
        <dbReference type="Proteomes" id="UP000663193"/>
    </source>
</evidence>
<sequence>MASQLNAIDAGHACFRQMYIRPQWSPVACVSWTGVQHSRSKATNKPEALVHHPLTPRNQSRSKKKIHRPTQTQPSSNIPDNTHRSLLTKARREKSLLHR</sequence>